<evidence type="ECO:0000256" key="2">
    <source>
        <dbReference type="ARBA" id="ARBA00022771"/>
    </source>
</evidence>
<sequence>MAFHSYDVSTVRPAACADVPLIPLQLWNRDSTRLSALSSTTISSGVKTKNVKFIKLHGNVTLLMAYKYTFARSTPRHWYCSQKTKGCKAKVFLNNERNQVVFIKNEHNHEPPIYRQLGNDYYIKKT</sequence>
<keyword evidence="1" id="KW-0479">Metal-binding</keyword>
<gene>
    <name evidence="5" type="ORF">CINC_LOCUS1949</name>
</gene>
<dbReference type="Proteomes" id="UP001154114">
    <property type="component" value="Chromosome 12"/>
</dbReference>
<dbReference type="GO" id="GO:0008270">
    <property type="term" value="F:zinc ion binding"/>
    <property type="evidence" value="ECO:0007669"/>
    <property type="project" value="UniProtKB-KW"/>
</dbReference>
<protein>
    <recommendedName>
        <fullName evidence="4">FLYWCH-type domain-containing protein</fullName>
    </recommendedName>
</protein>
<evidence type="ECO:0000313" key="6">
    <source>
        <dbReference type="Proteomes" id="UP001154114"/>
    </source>
</evidence>
<dbReference type="AlphaFoldDB" id="A0A9P0BM48"/>
<evidence type="ECO:0000259" key="4">
    <source>
        <dbReference type="Pfam" id="PF04500"/>
    </source>
</evidence>
<keyword evidence="6" id="KW-1185">Reference proteome</keyword>
<dbReference type="Pfam" id="PF04500">
    <property type="entry name" value="FLYWCH"/>
    <property type="match status" value="1"/>
</dbReference>
<name>A0A9P0BM48_CHRIL</name>
<organism evidence="5 6">
    <name type="scientific">Chrysodeixis includens</name>
    <name type="common">Soybean looper</name>
    <name type="synonym">Pseudoplusia includens</name>
    <dbReference type="NCBI Taxonomy" id="689277"/>
    <lineage>
        <taxon>Eukaryota</taxon>
        <taxon>Metazoa</taxon>
        <taxon>Ecdysozoa</taxon>
        <taxon>Arthropoda</taxon>
        <taxon>Hexapoda</taxon>
        <taxon>Insecta</taxon>
        <taxon>Pterygota</taxon>
        <taxon>Neoptera</taxon>
        <taxon>Endopterygota</taxon>
        <taxon>Lepidoptera</taxon>
        <taxon>Glossata</taxon>
        <taxon>Ditrysia</taxon>
        <taxon>Noctuoidea</taxon>
        <taxon>Noctuidae</taxon>
        <taxon>Plusiinae</taxon>
        <taxon>Chrysodeixis</taxon>
    </lineage>
</organism>
<feature type="domain" description="FLYWCH-type" evidence="4">
    <location>
        <begin position="66"/>
        <end position="109"/>
    </location>
</feature>
<evidence type="ECO:0000256" key="3">
    <source>
        <dbReference type="ARBA" id="ARBA00022833"/>
    </source>
</evidence>
<dbReference type="InterPro" id="IPR007588">
    <property type="entry name" value="Znf_FLYWCH"/>
</dbReference>
<dbReference type="EMBL" id="LR824015">
    <property type="protein sequence ID" value="CAH0582917.1"/>
    <property type="molecule type" value="Genomic_DNA"/>
</dbReference>
<keyword evidence="2" id="KW-0863">Zinc-finger</keyword>
<dbReference type="Gene3D" id="2.20.25.240">
    <property type="match status" value="1"/>
</dbReference>
<accession>A0A9P0BM48</accession>
<dbReference type="OrthoDB" id="7438973at2759"/>
<evidence type="ECO:0000256" key="1">
    <source>
        <dbReference type="ARBA" id="ARBA00022723"/>
    </source>
</evidence>
<reference evidence="5" key="1">
    <citation type="submission" date="2021-12" db="EMBL/GenBank/DDBJ databases">
        <authorList>
            <person name="King R."/>
        </authorList>
    </citation>
    <scope>NUCLEOTIDE SEQUENCE</scope>
</reference>
<proteinExistence type="predicted"/>
<evidence type="ECO:0000313" key="5">
    <source>
        <dbReference type="EMBL" id="CAH0582917.1"/>
    </source>
</evidence>
<keyword evidence="3" id="KW-0862">Zinc</keyword>